<keyword evidence="2 8" id="KW-0436">Ligase</keyword>
<dbReference type="Gene3D" id="3.40.50.880">
    <property type="match status" value="1"/>
</dbReference>
<dbReference type="GO" id="GO:0004642">
    <property type="term" value="F:phosphoribosylformylglycinamidine synthase activity"/>
    <property type="evidence" value="ECO:0007669"/>
    <property type="project" value="UniProtKB-EC"/>
</dbReference>
<evidence type="ECO:0000256" key="5">
    <source>
        <dbReference type="ARBA" id="ARBA00022801"/>
    </source>
</evidence>
<dbReference type="AlphaFoldDB" id="A0A317YM37"/>
<evidence type="ECO:0000313" key="9">
    <source>
        <dbReference type="Proteomes" id="UP000246800"/>
    </source>
</evidence>
<dbReference type="InterPro" id="IPR010075">
    <property type="entry name" value="PRibForGlyAmidine_synth_PurQ"/>
</dbReference>
<keyword evidence="6" id="KW-0067">ATP-binding</keyword>
<dbReference type="Pfam" id="PF13507">
    <property type="entry name" value="GATase_5"/>
    <property type="match status" value="1"/>
</dbReference>
<dbReference type="Proteomes" id="UP000246800">
    <property type="component" value="Unassembled WGS sequence"/>
</dbReference>
<reference evidence="8 9" key="1">
    <citation type="journal article" date="2018" name="Vet. Microbiol.">
        <title>Clonal diversity and geographic distribution of methicillin-resistant Staphylococcus pseudintermedius from Australian animals: Discovery of novel sequence types.</title>
        <authorList>
            <person name="Worthing K.A."/>
            <person name="Abraham S."/>
            <person name="Coombs G.W."/>
            <person name="Pang S."/>
            <person name="Saputra S."/>
            <person name="Jordan D."/>
            <person name="Trott D.J."/>
            <person name="Norris J.M."/>
        </authorList>
    </citation>
    <scope>NUCLEOTIDE SEQUENCE [LARGE SCALE GENOMIC DNA]</scope>
    <source>
        <strain evidence="8 9">ST525 1</strain>
    </source>
</reference>
<dbReference type="GO" id="GO:0016787">
    <property type="term" value="F:hydrolase activity"/>
    <property type="evidence" value="ECO:0007669"/>
    <property type="project" value="UniProtKB-KW"/>
</dbReference>
<sequence length="83" mass="8815">MKFAVLVFPGSNCDRDMFNAAIKSGVEAEYVDYRETSLSGFDGVLIPGGFSFGDYLRSGAMASVAPVISEVKRLAAEGKPVFG</sequence>
<keyword evidence="3" id="KW-0547">Nucleotide-binding</keyword>
<keyword evidence="4" id="KW-0658">Purine biosynthesis</keyword>
<dbReference type="SUPFAM" id="SSF52317">
    <property type="entry name" value="Class I glutamine amidotransferase-like"/>
    <property type="match status" value="1"/>
</dbReference>
<protein>
    <submittedName>
        <fullName evidence="8">Phosphoribosylformylglycinamidine synthase I</fullName>
        <ecNumber evidence="8">6.3.5.3</ecNumber>
    </submittedName>
</protein>
<dbReference type="SMART" id="SM01211">
    <property type="entry name" value="GATase_5"/>
    <property type="match status" value="1"/>
</dbReference>
<proteinExistence type="predicted"/>
<dbReference type="InterPro" id="IPR029062">
    <property type="entry name" value="Class_I_gatase-like"/>
</dbReference>
<dbReference type="GO" id="GO:0005524">
    <property type="term" value="F:ATP binding"/>
    <property type="evidence" value="ECO:0007669"/>
    <property type="project" value="UniProtKB-KW"/>
</dbReference>
<feature type="non-terminal residue" evidence="8">
    <location>
        <position position="83"/>
    </location>
</feature>
<comment type="caution">
    <text evidence="8">The sequence shown here is derived from an EMBL/GenBank/DDBJ whole genome shotgun (WGS) entry which is preliminary data.</text>
</comment>
<dbReference type="PROSITE" id="PS51273">
    <property type="entry name" value="GATASE_TYPE_1"/>
    <property type="match status" value="1"/>
</dbReference>
<organism evidence="8 9">
    <name type="scientific">Staphylococcus pseudintermedius</name>
    <dbReference type="NCBI Taxonomy" id="283734"/>
    <lineage>
        <taxon>Bacteria</taxon>
        <taxon>Bacillati</taxon>
        <taxon>Bacillota</taxon>
        <taxon>Bacilli</taxon>
        <taxon>Bacillales</taxon>
        <taxon>Staphylococcaceae</taxon>
        <taxon>Staphylococcus</taxon>
        <taxon>Staphylococcus intermedius group</taxon>
    </lineage>
</organism>
<evidence type="ECO:0000256" key="6">
    <source>
        <dbReference type="ARBA" id="ARBA00022840"/>
    </source>
</evidence>
<gene>
    <name evidence="8" type="ORF">DD902_16435</name>
</gene>
<dbReference type="PANTHER" id="PTHR47552:SF1">
    <property type="entry name" value="PHOSPHORIBOSYLFORMYLGLYCINAMIDINE SYNTHASE SUBUNIT PURQ"/>
    <property type="match status" value="1"/>
</dbReference>
<evidence type="ECO:0000256" key="2">
    <source>
        <dbReference type="ARBA" id="ARBA00022598"/>
    </source>
</evidence>
<evidence type="ECO:0000256" key="3">
    <source>
        <dbReference type="ARBA" id="ARBA00022741"/>
    </source>
</evidence>
<keyword evidence="1" id="KW-0963">Cytoplasm</keyword>
<evidence type="ECO:0000256" key="1">
    <source>
        <dbReference type="ARBA" id="ARBA00022490"/>
    </source>
</evidence>
<dbReference type="EMBL" id="QEIT01000839">
    <property type="protein sequence ID" value="PWZ66062.1"/>
    <property type="molecule type" value="Genomic_DNA"/>
</dbReference>
<evidence type="ECO:0000256" key="4">
    <source>
        <dbReference type="ARBA" id="ARBA00022755"/>
    </source>
</evidence>
<keyword evidence="5" id="KW-0378">Hydrolase</keyword>
<dbReference type="PANTHER" id="PTHR47552">
    <property type="entry name" value="PHOSPHORIBOSYLFORMYLGLYCINAMIDINE SYNTHASE SUBUNIT PURQ"/>
    <property type="match status" value="1"/>
</dbReference>
<name>A0A317YM37_STAPS</name>
<dbReference type="EC" id="6.3.5.3" evidence="8"/>
<keyword evidence="7" id="KW-0315">Glutamine amidotransferase</keyword>
<dbReference type="GO" id="GO:0006189">
    <property type="term" value="P:'de novo' IMP biosynthetic process"/>
    <property type="evidence" value="ECO:0007669"/>
    <property type="project" value="InterPro"/>
</dbReference>
<accession>A0A317YM37</accession>
<evidence type="ECO:0000313" key="8">
    <source>
        <dbReference type="EMBL" id="PWZ66062.1"/>
    </source>
</evidence>
<dbReference type="RefSeq" id="WP_186802011.1">
    <property type="nucleotide sequence ID" value="NZ_QEIT01000839.1"/>
</dbReference>
<evidence type="ECO:0000256" key="7">
    <source>
        <dbReference type="ARBA" id="ARBA00022962"/>
    </source>
</evidence>